<organism evidence="1 2">
    <name type="scientific">Cirrhinus mrigala</name>
    <name type="common">Mrigala</name>
    <dbReference type="NCBI Taxonomy" id="683832"/>
    <lineage>
        <taxon>Eukaryota</taxon>
        <taxon>Metazoa</taxon>
        <taxon>Chordata</taxon>
        <taxon>Craniata</taxon>
        <taxon>Vertebrata</taxon>
        <taxon>Euteleostomi</taxon>
        <taxon>Actinopterygii</taxon>
        <taxon>Neopterygii</taxon>
        <taxon>Teleostei</taxon>
        <taxon>Ostariophysi</taxon>
        <taxon>Cypriniformes</taxon>
        <taxon>Cyprinidae</taxon>
        <taxon>Labeoninae</taxon>
        <taxon>Labeonini</taxon>
        <taxon>Cirrhinus</taxon>
    </lineage>
</organism>
<accession>A0ABD0NIG2</accession>
<reference evidence="1 2" key="1">
    <citation type="submission" date="2024-05" db="EMBL/GenBank/DDBJ databases">
        <title>Genome sequencing and assembly of Indian major carp, Cirrhinus mrigala (Hamilton, 1822).</title>
        <authorList>
            <person name="Mohindra V."/>
            <person name="Chowdhury L.M."/>
            <person name="Lal K."/>
            <person name="Jena J.K."/>
        </authorList>
    </citation>
    <scope>NUCLEOTIDE SEQUENCE [LARGE SCALE GENOMIC DNA]</scope>
    <source>
        <strain evidence="1">CM1030</strain>
        <tissue evidence="1">Blood</tissue>
    </source>
</reference>
<evidence type="ECO:0000313" key="2">
    <source>
        <dbReference type="Proteomes" id="UP001529510"/>
    </source>
</evidence>
<keyword evidence="2" id="KW-1185">Reference proteome</keyword>
<protein>
    <submittedName>
        <fullName evidence="1">Uncharacterized protein</fullName>
    </submittedName>
</protein>
<dbReference type="Proteomes" id="UP001529510">
    <property type="component" value="Unassembled WGS sequence"/>
</dbReference>
<feature type="non-terminal residue" evidence="1">
    <location>
        <position position="76"/>
    </location>
</feature>
<dbReference type="AlphaFoldDB" id="A0ABD0NIG2"/>
<dbReference type="SUPFAM" id="SSF48726">
    <property type="entry name" value="Immunoglobulin"/>
    <property type="match status" value="1"/>
</dbReference>
<evidence type="ECO:0000313" key="1">
    <source>
        <dbReference type="EMBL" id="KAL0161170.1"/>
    </source>
</evidence>
<dbReference type="PANTHER" id="PTHR21063:SF4">
    <property type="entry name" value="CD48 ANTIGEN-RELATED"/>
    <property type="match status" value="1"/>
</dbReference>
<dbReference type="EMBL" id="JAMKFB020000022">
    <property type="protein sequence ID" value="KAL0161170.1"/>
    <property type="molecule type" value="Genomic_DNA"/>
</dbReference>
<gene>
    <name evidence="1" type="ORF">M9458_044895</name>
</gene>
<name>A0ABD0NIG2_CIRMR</name>
<dbReference type="InterPro" id="IPR036179">
    <property type="entry name" value="Ig-like_dom_sf"/>
</dbReference>
<dbReference type="InterPro" id="IPR013783">
    <property type="entry name" value="Ig-like_fold"/>
</dbReference>
<sequence length="76" mass="8843">MRWYFNDDQIAAILGDKREVCTDDLCKKKFRDRLVLDHQTRSLIITNITNTDSGLYKRKVINSGSFSDKIFSVSIQ</sequence>
<dbReference type="PANTHER" id="PTHR21063">
    <property type="entry name" value="LFA-3"/>
    <property type="match status" value="1"/>
</dbReference>
<comment type="caution">
    <text evidence="1">The sequence shown here is derived from an EMBL/GenBank/DDBJ whole genome shotgun (WGS) entry which is preliminary data.</text>
</comment>
<dbReference type="Gene3D" id="2.60.40.10">
    <property type="entry name" value="Immunoglobulins"/>
    <property type="match status" value="1"/>
</dbReference>
<proteinExistence type="predicted"/>